<dbReference type="CDD" id="cd00063">
    <property type="entry name" value="FN3"/>
    <property type="match status" value="1"/>
</dbReference>
<evidence type="ECO:0000259" key="8">
    <source>
        <dbReference type="PROSITE" id="PS50853"/>
    </source>
</evidence>
<protein>
    <submittedName>
        <fullName evidence="10">Protein tyrosine phosphatase receptor type Ga</fullName>
    </submittedName>
</protein>
<dbReference type="PaxDb" id="30732-ENSOMEP00000000678"/>
<keyword evidence="5" id="KW-1133">Transmembrane helix</keyword>
<dbReference type="SUPFAM" id="SSF49265">
    <property type="entry name" value="Fibronectin type III"/>
    <property type="match status" value="1"/>
</dbReference>
<feature type="compositionally biased region" description="Basic and acidic residues" evidence="7">
    <location>
        <begin position="550"/>
        <end position="570"/>
    </location>
</feature>
<dbReference type="PROSITE" id="PS51144">
    <property type="entry name" value="ALPHA_CA_2"/>
    <property type="match status" value="1"/>
</dbReference>
<dbReference type="Gene3D" id="3.10.200.10">
    <property type="entry name" value="Alpha carbonic anhydrase"/>
    <property type="match status" value="1"/>
</dbReference>
<evidence type="ECO:0000256" key="6">
    <source>
        <dbReference type="ARBA" id="ARBA00023180"/>
    </source>
</evidence>
<dbReference type="GO" id="GO:0008270">
    <property type="term" value="F:zinc ion binding"/>
    <property type="evidence" value="ECO:0007669"/>
    <property type="project" value="InterPro"/>
</dbReference>
<comment type="similarity">
    <text evidence="2">Belongs to the alpha-carbonic anhydrase family.</text>
</comment>
<dbReference type="InterPro" id="IPR023561">
    <property type="entry name" value="Carbonic_anhydrase_a-class"/>
</dbReference>
<dbReference type="GeneTree" id="ENSGT00940000155048"/>
<feature type="domain" description="Alpha-carbonic anhydrase" evidence="9">
    <location>
        <begin position="1"/>
        <end position="246"/>
    </location>
</feature>
<dbReference type="Proteomes" id="UP000261560">
    <property type="component" value="Unplaced"/>
</dbReference>
<organism evidence="10 11">
    <name type="scientific">Oryzias melastigma</name>
    <name type="common">Marine medaka</name>
    <dbReference type="NCBI Taxonomy" id="30732"/>
    <lineage>
        <taxon>Eukaryota</taxon>
        <taxon>Metazoa</taxon>
        <taxon>Chordata</taxon>
        <taxon>Craniata</taxon>
        <taxon>Vertebrata</taxon>
        <taxon>Euteleostomi</taxon>
        <taxon>Actinopterygii</taxon>
        <taxon>Neopterygii</taxon>
        <taxon>Teleostei</taxon>
        <taxon>Neoteleostei</taxon>
        <taxon>Acanthomorphata</taxon>
        <taxon>Ovalentaria</taxon>
        <taxon>Atherinomorphae</taxon>
        <taxon>Beloniformes</taxon>
        <taxon>Adrianichthyidae</taxon>
        <taxon>Oryziinae</taxon>
        <taxon>Oryzias</taxon>
    </lineage>
</organism>
<feature type="compositionally biased region" description="Basic and acidic residues" evidence="7">
    <location>
        <begin position="492"/>
        <end position="508"/>
    </location>
</feature>
<evidence type="ECO:0000259" key="9">
    <source>
        <dbReference type="PROSITE" id="PS51144"/>
    </source>
</evidence>
<feature type="domain" description="Fibronectin type-III" evidence="8">
    <location>
        <begin position="274"/>
        <end position="373"/>
    </location>
</feature>
<dbReference type="STRING" id="30732.ENSOMEP00000000678"/>
<dbReference type="FunFam" id="3.10.200.10:FF:000005">
    <property type="entry name" value="receptor-type tyrosine-protein phosphatase gamma isoform X1"/>
    <property type="match status" value="1"/>
</dbReference>
<keyword evidence="6" id="KW-0325">Glycoprotein</keyword>
<feature type="compositionally biased region" description="Polar residues" evidence="7">
    <location>
        <begin position="571"/>
        <end position="583"/>
    </location>
</feature>
<dbReference type="InterPro" id="IPR013783">
    <property type="entry name" value="Ig-like_fold"/>
</dbReference>
<dbReference type="CDD" id="cd03122">
    <property type="entry name" value="alpha_CARP_receptor_like"/>
    <property type="match status" value="1"/>
</dbReference>
<dbReference type="Gene3D" id="2.60.40.10">
    <property type="entry name" value="Immunoglobulins"/>
    <property type="match status" value="1"/>
</dbReference>
<dbReference type="Ensembl" id="ENSOMET00000015462.1">
    <property type="protein sequence ID" value="ENSOMEP00000000678.1"/>
    <property type="gene ID" value="ENSOMEG00000001562.1"/>
</dbReference>
<dbReference type="PANTHER" id="PTHR18952:SF84">
    <property type="entry name" value="CARBONIC ANHYDRASE 14"/>
    <property type="match status" value="1"/>
</dbReference>
<evidence type="ECO:0000256" key="4">
    <source>
        <dbReference type="ARBA" id="ARBA00022737"/>
    </source>
</evidence>
<reference evidence="10" key="2">
    <citation type="submission" date="2025-09" db="UniProtKB">
        <authorList>
            <consortium name="Ensembl"/>
        </authorList>
    </citation>
    <scope>IDENTIFICATION</scope>
</reference>
<dbReference type="InterPro" id="IPR003961">
    <property type="entry name" value="FN3_dom"/>
</dbReference>
<dbReference type="SMART" id="SM00060">
    <property type="entry name" value="FN3"/>
    <property type="match status" value="1"/>
</dbReference>
<dbReference type="InterPro" id="IPR001148">
    <property type="entry name" value="CA_dom"/>
</dbReference>
<dbReference type="PANTHER" id="PTHR18952">
    <property type="entry name" value="CARBONIC ANHYDRASE"/>
    <property type="match status" value="1"/>
</dbReference>
<evidence type="ECO:0000313" key="10">
    <source>
        <dbReference type="Ensembl" id="ENSOMEP00000000678.1"/>
    </source>
</evidence>
<evidence type="ECO:0000256" key="7">
    <source>
        <dbReference type="SAM" id="MobiDB-lite"/>
    </source>
</evidence>
<dbReference type="InterPro" id="IPR036398">
    <property type="entry name" value="CA_dom_sf"/>
</dbReference>
<feature type="compositionally biased region" description="Polar residues" evidence="7">
    <location>
        <begin position="458"/>
        <end position="474"/>
    </location>
</feature>
<proteinExistence type="inferred from homology"/>
<dbReference type="GO" id="GO:0004089">
    <property type="term" value="F:carbonate dehydratase activity"/>
    <property type="evidence" value="ECO:0007669"/>
    <property type="project" value="InterPro"/>
</dbReference>
<comment type="subcellular location">
    <subcellularLocation>
        <location evidence="1">Membrane</location>
        <topology evidence="1">Single-pass type I membrane protein</topology>
    </subcellularLocation>
</comment>
<dbReference type="SMART" id="SM01057">
    <property type="entry name" value="Carb_anhydrase"/>
    <property type="match status" value="1"/>
</dbReference>
<evidence type="ECO:0000256" key="3">
    <source>
        <dbReference type="ARBA" id="ARBA00022692"/>
    </source>
</evidence>
<keyword evidence="4" id="KW-0677">Repeat</keyword>
<dbReference type="SUPFAM" id="SSF51069">
    <property type="entry name" value="Carbonic anhydrase"/>
    <property type="match status" value="1"/>
</dbReference>
<dbReference type="GO" id="GO:0005886">
    <property type="term" value="C:plasma membrane"/>
    <property type="evidence" value="ECO:0007669"/>
    <property type="project" value="TreeGrafter"/>
</dbReference>
<keyword evidence="3" id="KW-0812">Transmembrane</keyword>
<dbReference type="InterPro" id="IPR036116">
    <property type="entry name" value="FN3_sf"/>
</dbReference>
<sequence length="599" mass="65830">PECREKNQSPINIVDKDAKVSTEYQELILEGFDTKSSNKTTMKNTGKTVAITLKDEYFVQGGGLPGRFKAEKLEFHWGPVNGSDGSEHSVDGRRFPVEMQIFMYNSDDFDSLGAALRQRRMIAAMAVFFQVGGRDYHAADAIIHGLKGVVHHEKETFLEPFVLKDLLPPSLGSYYRYSGSLTTPPCSKVVEWIIFSRPIYISYKQLEAFYSIFTTEQQDHVKSVEYLRSNFRPVQSLDNRIVFKSAVKDAWMPDLADSSGRSYGTESSNVCSSAPINTKVQHVNGSTLVVRWARPEVTYHPPILHFLVSYSWTAHDDSFEETHLADAKHKLEAIISPVSPDVLYLFRVQAICRNDMRSDFSQSILFRANTTRIFEGTRIVKTGMPTVSPASSADMAPISSGSSTWTSAGIPFSFVSMATGIGPSSSGSQATVASVVTSTLLAGLGFSGGVISSFPSSVWPSAGSRSNPAPSCQNARDASSSADVTAAASDRGGSEGDEKEDNGRKDDGDREDEEEEDKEKARKKKRRDNPDDDGRKEEEHLCSTNSPAEKTNERKQNIPDSPPMKEKQQEAETLQAQLPTTEVTAEVSALPASKNPGKD</sequence>
<dbReference type="PROSITE" id="PS50853">
    <property type="entry name" value="FN3"/>
    <property type="match status" value="1"/>
</dbReference>
<feature type="region of interest" description="Disordered" evidence="7">
    <location>
        <begin position="458"/>
        <end position="599"/>
    </location>
</feature>
<evidence type="ECO:0000313" key="11">
    <source>
        <dbReference type="Proteomes" id="UP000261560"/>
    </source>
</evidence>
<evidence type="ECO:0000256" key="1">
    <source>
        <dbReference type="ARBA" id="ARBA00004479"/>
    </source>
</evidence>
<dbReference type="InterPro" id="IPR041887">
    <property type="entry name" value="Alpha_CARP_receptor-type"/>
</dbReference>
<evidence type="ECO:0000256" key="2">
    <source>
        <dbReference type="ARBA" id="ARBA00010718"/>
    </source>
</evidence>
<dbReference type="Pfam" id="PF00041">
    <property type="entry name" value="fn3"/>
    <property type="match status" value="1"/>
</dbReference>
<keyword evidence="11" id="KW-1185">Reference proteome</keyword>
<keyword evidence="5" id="KW-0472">Membrane</keyword>
<feature type="compositionally biased region" description="Basic and acidic residues" evidence="7">
    <location>
        <begin position="528"/>
        <end position="541"/>
    </location>
</feature>
<reference evidence="10" key="1">
    <citation type="submission" date="2025-08" db="UniProtKB">
        <authorList>
            <consortium name="Ensembl"/>
        </authorList>
    </citation>
    <scope>IDENTIFICATION</scope>
</reference>
<name>A0A3B3B6L3_ORYME</name>
<dbReference type="AlphaFoldDB" id="A0A3B3B6L3"/>
<feature type="compositionally biased region" description="Low complexity" evidence="7">
    <location>
        <begin position="475"/>
        <end position="490"/>
    </location>
</feature>
<dbReference type="Pfam" id="PF00194">
    <property type="entry name" value="Carb_anhydrase"/>
    <property type="match status" value="1"/>
</dbReference>
<dbReference type="OMA" id="SHHQATK"/>
<evidence type="ECO:0000256" key="5">
    <source>
        <dbReference type="ARBA" id="ARBA00022989"/>
    </source>
</evidence>
<accession>A0A3B3B6L3</accession>